<dbReference type="AlphaFoldDB" id="A0A2V1K8B5"/>
<evidence type="ECO:0000313" key="7">
    <source>
        <dbReference type="EMBL" id="PWF27363.1"/>
    </source>
</evidence>
<evidence type="ECO:0000256" key="2">
    <source>
        <dbReference type="ARBA" id="ARBA00022598"/>
    </source>
</evidence>
<dbReference type="GO" id="GO:0016020">
    <property type="term" value="C:membrane"/>
    <property type="evidence" value="ECO:0007669"/>
    <property type="project" value="TreeGrafter"/>
</dbReference>
<evidence type="ECO:0000256" key="1">
    <source>
        <dbReference type="ARBA" id="ARBA00006432"/>
    </source>
</evidence>
<dbReference type="CDD" id="cd05907">
    <property type="entry name" value="VL_LC_FACS_like"/>
    <property type="match status" value="1"/>
</dbReference>
<keyword evidence="2 7" id="KW-0436">Ligase</keyword>
<dbReference type="PANTHER" id="PTHR43272">
    <property type="entry name" value="LONG-CHAIN-FATTY-ACID--COA LIGASE"/>
    <property type="match status" value="1"/>
</dbReference>
<proteinExistence type="inferred from homology"/>
<gene>
    <name evidence="7" type="ORF">DD236_02970</name>
</gene>
<accession>A0A2V1K8B5</accession>
<evidence type="ECO:0000313" key="8">
    <source>
        <dbReference type="Proteomes" id="UP000245283"/>
    </source>
</evidence>
<organism evidence="7 8">
    <name type="scientific">Ancrocorticia populi</name>
    <dbReference type="NCBI Taxonomy" id="2175228"/>
    <lineage>
        <taxon>Bacteria</taxon>
        <taxon>Bacillati</taxon>
        <taxon>Actinomycetota</taxon>
        <taxon>Actinomycetes</taxon>
        <taxon>Actinomycetales</taxon>
        <taxon>Actinomycetaceae</taxon>
        <taxon>Ancrocorticia</taxon>
    </lineage>
</organism>
<dbReference type="PANTHER" id="PTHR43272:SF32">
    <property type="entry name" value="AMP-DEPENDENT SYNTHETASE_LIGASE DOMAIN-CONTAINING PROTEIN"/>
    <property type="match status" value="1"/>
</dbReference>
<comment type="similarity">
    <text evidence="1">Belongs to the ATP-dependent AMP-binding enzyme family.</text>
</comment>
<dbReference type="Proteomes" id="UP000245283">
    <property type="component" value="Unassembled WGS sequence"/>
</dbReference>
<dbReference type="InterPro" id="IPR000873">
    <property type="entry name" value="AMP-dep_synth/lig_dom"/>
</dbReference>
<evidence type="ECO:0000256" key="4">
    <source>
        <dbReference type="ARBA" id="ARBA00023098"/>
    </source>
</evidence>
<dbReference type="InterPro" id="IPR042099">
    <property type="entry name" value="ANL_N_sf"/>
</dbReference>
<dbReference type="Pfam" id="PF00501">
    <property type="entry name" value="AMP-binding"/>
    <property type="match status" value="1"/>
</dbReference>
<comment type="caution">
    <text evidence="7">The sequence shown here is derived from an EMBL/GenBank/DDBJ whole genome shotgun (WGS) entry which is preliminary data.</text>
</comment>
<dbReference type="Pfam" id="PF23562">
    <property type="entry name" value="AMP-binding_C_3"/>
    <property type="match status" value="1"/>
</dbReference>
<keyword evidence="8" id="KW-1185">Reference proteome</keyword>
<sequence>MVAYLPEGITPDIQRAFDNAWPNIGAALDDRADRFPSQVGWMFPDHSGNWKEASWGEFRDWTHEISAGLISLDFQLGDVAGICAGTSIRWIMADLALGTIGGVTCTLYPNTRQSDIGLILEDAGCSWLFVQDQKLLEKVLNTGGPAEALKHIVVMEGEVTIDDPRVLTWEELSRLGAECLNDFPRCVAQAQDQTDQDTLATIIYTSGTTGRPKGVELTHGNWIYEGVGWGANDAIQDRQIHFLWLPLAHGFGKCILLIDMYVGAITAVDGRIDQIVPNLGALKPDFMCGVPRIFEKVRAAALSAAPADSPKGKIISWAMQVGEKSFPYRSAGLKMPRGLATQYAIAERLVFSTIRAQLGGRLQFVISGSAKLNPELQRWFFNIGVPLLEGYGVTETGAVTYFNRPKEPQFGSVGKVIPGSTTRIDPDTGEILIKGPCVMRGYHNDPELTAKEIQNGWFHTGDIGHLDKDRFLYITDRMKDVIKTSNGKFVSPSEVESAITASSHAISQAVVVGEGHKFCAALVSLDPEWVSQWCTDNDLADIDYSTAIKLPQIHTIVERDIEAANKTLDHWETIKRFEILPAEMTVDDGTATPTLKVRRSQAIEHFEYLIERIYQDEQTAHK</sequence>
<dbReference type="GO" id="GO:0004467">
    <property type="term" value="F:long-chain fatty acid-CoA ligase activity"/>
    <property type="evidence" value="ECO:0007669"/>
    <property type="project" value="TreeGrafter"/>
</dbReference>
<dbReference type="SUPFAM" id="SSF56801">
    <property type="entry name" value="Acetyl-CoA synthetase-like"/>
    <property type="match status" value="1"/>
</dbReference>
<dbReference type="PROSITE" id="PS00455">
    <property type="entry name" value="AMP_BINDING"/>
    <property type="match status" value="1"/>
</dbReference>
<reference evidence="8" key="1">
    <citation type="submission" date="2018-05" db="EMBL/GenBank/DDBJ databases">
        <authorList>
            <person name="Li Y."/>
        </authorList>
    </citation>
    <scope>NUCLEOTIDE SEQUENCE [LARGE SCALE GENOMIC DNA]</scope>
    <source>
        <strain evidence="8">sk1b4</strain>
    </source>
</reference>
<feature type="domain" description="AMP-dependent synthetase/ligase" evidence="6">
    <location>
        <begin position="30"/>
        <end position="443"/>
    </location>
</feature>
<dbReference type="RefSeq" id="WP_109092863.1">
    <property type="nucleotide sequence ID" value="NZ_QETB01000001.1"/>
</dbReference>
<evidence type="ECO:0000256" key="5">
    <source>
        <dbReference type="ARBA" id="ARBA00032875"/>
    </source>
</evidence>
<evidence type="ECO:0000259" key="6">
    <source>
        <dbReference type="Pfam" id="PF00501"/>
    </source>
</evidence>
<dbReference type="OrthoDB" id="9803968at2"/>
<dbReference type="EMBL" id="QETB01000001">
    <property type="protein sequence ID" value="PWF27363.1"/>
    <property type="molecule type" value="Genomic_DNA"/>
</dbReference>
<dbReference type="Gene3D" id="3.40.50.12780">
    <property type="entry name" value="N-terminal domain of ligase-like"/>
    <property type="match status" value="2"/>
</dbReference>
<keyword evidence="3" id="KW-0276">Fatty acid metabolism</keyword>
<protein>
    <recommendedName>
        <fullName evidence="5">Acyl-CoA synthetase</fullName>
    </recommendedName>
</protein>
<keyword evidence="4" id="KW-0443">Lipid metabolism</keyword>
<evidence type="ECO:0000256" key="3">
    <source>
        <dbReference type="ARBA" id="ARBA00022832"/>
    </source>
</evidence>
<dbReference type="InterPro" id="IPR020845">
    <property type="entry name" value="AMP-binding_CS"/>
</dbReference>
<name>A0A2V1K8B5_9ACTO</name>